<keyword evidence="13" id="KW-1185">Reference proteome</keyword>
<evidence type="ECO:0000256" key="6">
    <source>
        <dbReference type="ARBA" id="ARBA00022833"/>
    </source>
</evidence>
<sequence length="300" mass="32129">MLYPTWLNVFLFLGAAGVVLASPLEVPEDHSSVGLPSAKYATHPLDLWCGTVISRDDILSAENAMKESPAGAASPSEINVYWTVVSKDGTVAGGDISTPQIVDQMQELNNNYGGSFTWTLAGISRVVNAEWHDEASPNTPQQTAMKTAHRQGGRRDLNVYTVGFVSGPGKGLLGYATFPSSYGKNPTDDGVVIHFATLPGGSMTHYNLGRTLSHEAGHWLGLYHTFQGGCAQSSGGDFVSDTPAESSPTSGCPNNKTSCSPGVQDPIHNYMDYSYDSCMDQFTAGQMERAASQMNMYRPN</sequence>
<dbReference type="EMBL" id="JARJCN010000001">
    <property type="protein sequence ID" value="KAJ7104509.1"/>
    <property type="molecule type" value="Genomic_DNA"/>
</dbReference>
<keyword evidence="7 12" id="KW-0482">Metalloprotease</keyword>
<dbReference type="CDD" id="cd04275">
    <property type="entry name" value="ZnMc_pappalysin_like"/>
    <property type="match status" value="1"/>
</dbReference>
<evidence type="ECO:0000256" key="10">
    <source>
        <dbReference type="SAM" id="SignalP"/>
    </source>
</evidence>
<evidence type="ECO:0000259" key="11">
    <source>
        <dbReference type="Pfam" id="PF05572"/>
    </source>
</evidence>
<dbReference type="GO" id="GO:0008237">
    <property type="term" value="F:metallopeptidase activity"/>
    <property type="evidence" value="ECO:0007669"/>
    <property type="project" value="UniProtKB-KW"/>
</dbReference>
<reference evidence="12" key="1">
    <citation type="submission" date="2023-03" db="EMBL/GenBank/DDBJ databases">
        <title>Massive genome expansion in bonnet fungi (Mycena s.s.) driven by repeated elements and novel gene families across ecological guilds.</title>
        <authorList>
            <consortium name="Lawrence Berkeley National Laboratory"/>
            <person name="Harder C.B."/>
            <person name="Miyauchi S."/>
            <person name="Viragh M."/>
            <person name="Kuo A."/>
            <person name="Thoen E."/>
            <person name="Andreopoulos B."/>
            <person name="Lu D."/>
            <person name="Skrede I."/>
            <person name="Drula E."/>
            <person name="Henrissat B."/>
            <person name="Morin E."/>
            <person name="Kohler A."/>
            <person name="Barry K."/>
            <person name="LaButti K."/>
            <person name="Morin E."/>
            <person name="Salamov A."/>
            <person name="Lipzen A."/>
            <person name="Mereny Z."/>
            <person name="Hegedus B."/>
            <person name="Baldrian P."/>
            <person name="Stursova M."/>
            <person name="Weitz H."/>
            <person name="Taylor A."/>
            <person name="Grigoriev I.V."/>
            <person name="Nagy L.G."/>
            <person name="Martin F."/>
            <person name="Kauserud H."/>
        </authorList>
    </citation>
    <scope>NUCLEOTIDE SEQUENCE</scope>
    <source>
        <strain evidence="12">CBHHK173m</strain>
    </source>
</reference>
<feature type="domain" description="Peptidase M43 pregnancy-associated plasma-A" evidence="11">
    <location>
        <begin position="173"/>
        <end position="292"/>
    </location>
</feature>
<dbReference type="AlphaFoldDB" id="A0AAD6UJR5"/>
<dbReference type="InterPro" id="IPR008754">
    <property type="entry name" value="Peptidase_M43"/>
</dbReference>
<evidence type="ECO:0000256" key="1">
    <source>
        <dbReference type="ARBA" id="ARBA00008721"/>
    </source>
</evidence>
<dbReference type="SUPFAM" id="SSF55486">
    <property type="entry name" value="Metalloproteases ('zincins'), catalytic domain"/>
    <property type="match status" value="1"/>
</dbReference>
<dbReference type="GO" id="GO:0046872">
    <property type="term" value="F:metal ion binding"/>
    <property type="evidence" value="ECO:0007669"/>
    <property type="project" value="UniProtKB-KW"/>
</dbReference>
<keyword evidence="5" id="KW-0378">Hydrolase</keyword>
<dbReference type="GO" id="GO:0006508">
    <property type="term" value="P:proteolysis"/>
    <property type="evidence" value="ECO:0007669"/>
    <property type="project" value="UniProtKB-KW"/>
</dbReference>
<evidence type="ECO:0000256" key="4">
    <source>
        <dbReference type="ARBA" id="ARBA00022729"/>
    </source>
</evidence>
<feature type="chain" id="PRO_5041919047" evidence="10">
    <location>
        <begin position="22"/>
        <end position="300"/>
    </location>
</feature>
<keyword evidence="6" id="KW-0862">Zinc</keyword>
<keyword evidence="8" id="KW-1015">Disulfide bond</keyword>
<feature type="compositionally biased region" description="Polar residues" evidence="9">
    <location>
        <begin position="243"/>
        <end position="258"/>
    </location>
</feature>
<evidence type="ECO:0000256" key="8">
    <source>
        <dbReference type="ARBA" id="ARBA00023157"/>
    </source>
</evidence>
<evidence type="ECO:0000256" key="7">
    <source>
        <dbReference type="ARBA" id="ARBA00023049"/>
    </source>
</evidence>
<keyword evidence="2" id="KW-0645">Protease</keyword>
<evidence type="ECO:0000256" key="3">
    <source>
        <dbReference type="ARBA" id="ARBA00022723"/>
    </source>
</evidence>
<comment type="similarity">
    <text evidence="1">Belongs to the peptidase M43B family.</text>
</comment>
<evidence type="ECO:0000313" key="13">
    <source>
        <dbReference type="Proteomes" id="UP001222325"/>
    </source>
</evidence>
<evidence type="ECO:0000256" key="9">
    <source>
        <dbReference type="SAM" id="MobiDB-lite"/>
    </source>
</evidence>
<evidence type="ECO:0000256" key="5">
    <source>
        <dbReference type="ARBA" id="ARBA00022801"/>
    </source>
</evidence>
<dbReference type="InterPro" id="IPR024079">
    <property type="entry name" value="MetalloPept_cat_dom_sf"/>
</dbReference>
<organism evidence="12 13">
    <name type="scientific">Mycena belliarum</name>
    <dbReference type="NCBI Taxonomy" id="1033014"/>
    <lineage>
        <taxon>Eukaryota</taxon>
        <taxon>Fungi</taxon>
        <taxon>Dikarya</taxon>
        <taxon>Basidiomycota</taxon>
        <taxon>Agaricomycotina</taxon>
        <taxon>Agaricomycetes</taxon>
        <taxon>Agaricomycetidae</taxon>
        <taxon>Agaricales</taxon>
        <taxon>Marasmiineae</taxon>
        <taxon>Mycenaceae</taxon>
        <taxon>Mycena</taxon>
    </lineage>
</organism>
<evidence type="ECO:0000313" key="12">
    <source>
        <dbReference type="EMBL" id="KAJ7104509.1"/>
    </source>
</evidence>
<keyword evidence="3" id="KW-0479">Metal-binding</keyword>
<dbReference type="PANTHER" id="PTHR47466">
    <property type="match status" value="1"/>
</dbReference>
<keyword evidence="4 10" id="KW-0732">Signal</keyword>
<name>A0AAD6UJR5_9AGAR</name>
<feature type="signal peptide" evidence="10">
    <location>
        <begin position="1"/>
        <end position="21"/>
    </location>
</feature>
<dbReference type="Gene3D" id="3.40.390.10">
    <property type="entry name" value="Collagenase (Catalytic Domain)"/>
    <property type="match status" value="1"/>
</dbReference>
<dbReference type="Proteomes" id="UP001222325">
    <property type="component" value="Unassembled WGS sequence"/>
</dbReference>
<dbReference type="PANTHER" id="PTHR47466:SF1">
    <property type="entry name" value="METALLOPROTEASE MEP1 (AFU_ORTHOLOGUE AFUA_1G07730)-RELATED"/>
    <property type="match status" value="1"/>
</dbReference>
<accession>A0AAD6UJR5</accession>
<feature type="region of interest" description="Disordered" evidence="9">
    <location>
        <begin position="237"/>
        <end position="258"/>
    </location>
</feature>
<proteinExistence type="inferred from homology"/>
<dbReference type="Pfam" id="PF05572">
    <property type="entry name" value="Peptidase_M43"/>
    <property type="match status" value="1"/>
</dbReference>
<evidence type="ECO:0000256" key="2">
    <source>
        <dbReference type="ARBA" id="ARBA00022670"/>
    </source>
</evidence>
<gene>
    <name evidence="12" type="ORF">B0H15DRAFT_810362</name>
</gene>
<comment type="caution">
    <text evidence="12">The sequence shown here is derived from an EMBL/GenBank/DDBJ whole genome shotgun (WGS) entry which is preliminary data.</text>
</comment>
<protein>
    <submittedName>
        <fullName evidence="12">Metalloprotease</fullName>
    </submittedName>
</protein>